<feature type="compositionally biased region" description="Polar residues" evidence="1">
    <location>
        <begin position="255"/>
        <end position="264"/>
    </location>
</feature>
<feature type="compositionally biased region" description="Polar residues" evidence="1">
    <location>
        <begin position="506"/>
        <end position="517"/>
    </location>
</feature>
<feature type="compositionally biased region" description="Polar residues" evidence="1">
    <location>
        <begin position="608"/>
        <end position="621"/>
    </location>
</feature>
<feature type="region of interest" description="Disordered" evidence="1">
    <location>
        <begin position="604"/>
        <end position="640"/>
    </location>
</feature>
<keyword evidence="3" id="KW-1185">Reference proteome</keyword>
<evidence type="ECO:0000313" key="3">
    <source>
        <dbReference type="Proteomes" id="UP001243330"/>
    </source>
</evidence>
<protein>
    <submittedName>
        <fullName evidence="2">Uncharacterized protein</fullName>
    </submittedName>
</protein>
<organism evidence="2 3">
    <name type="scientific">Colletotrichum chrysophilum</name>
    <dbReference type="NCBI Taxonomy" id="1836956"/>
    <lineage>
        <taxon>Eukaryota</taxon>
        <taxon>Fungi</taxon>
        <taxon>Dikarya</taxon>
        <taxon>Ascomycota</taxon>
        <taxon>Pezizomycotina</taxon>
        <taxon>Sordariomycetes</taxon>
        <taxon>Hypocreomycetidae</taxon>
        <taxon>Glomerellales</taxon>
        <taxon>Glomerellaceae</taxon>
        <taxon>Colletotrichum</taxon>
        <taxon>Colletotrichum gloeosporioides species complex</taxon>
    </lineage>
</organism>
<feature type="region of interest" description="Disordered" evidence="1">
    <location>
        <begin position="251"/>
        <end position="305"/>
    </location>
</feature>
<feature type="compositionally biased region" description="Basic and acidic residues" evidence="1">
    <location>
        <begin position="283"/>
        <end position="297"/>
    </location>
</feature>
<feature type="compositionally biased region" description="Polar residues" evidence="1">
    <location>
        <begin position="163"/>
        <end position="184"/>
    </location>
</feature>
<dbReference type="EMBL" id="JAQOWY010000181">
    <property type="protein sequence ID" value="KAK1848102.1"/>
    <property type="molecule type" value="Genomic_DNA"/>
</dbReference>
<dbReference type="AlphaFoldDB" id="A0AAD9EHX5"/>
<evidence type="ECO:0000256" key="1">
    <source>
        <dbReference type="SAM" id="MobiDB-lite"/>
    </source>
</evidence>
<accession>A0AAD9EHX5</accession>
<feature type="compositionally biased region" description="Polar residues" evidence="1">
    <location>
        <begin position="133"/>
        <end position="149"/>
    </location>
</feature>
<feature type="compositionally biased region" description="Polar residues" evidence="1">
    <location>
        <begin position="438"/>
        <end position="467"/>
    </location>
</feature>
<name>A0AAD9EHX5_9PEZI</name>
<evidence type="ECO:0000313" key="2">
    <source>
        <dbReference type="EMBL" id="KAK1848102.1"/>
    </source>
</evidence>
<dbReference type="Proteomes" id="UP001243330">
    <property type="component" value="Unassembled WGS sequence"/>
</dbReference>
<reference evidence="2" key="1">
    <citation type="submission" date="2023-01" db="EMBL/GenBank/DDBJ databases">
        <title>Colletotrichum chrysophilum M932 genome sequence.</title>
        <authorList>
            <person name="Baroncelli R."/>
        </authorList>
    </citation>
    <scope>NUCLEOTIDE SEQUENCE</scope>
    <source>
        <strain evidence="2">M932</strain>
    </source>
</reference>
<feature type="region of interest" description="Disordered" evidence="1">
    <location>
        <begin position="117"/>
        <end position="186"/>
    </location>
</feature>
<gene>
    <name evidence="2" type="ORF">CCHR01_09282</name>
</gene>
<feature type="region of interest" description="Disordered" evidence="1">
    <location>
        <begin position="435"/>
        <end position="517"/>
    </location>
</feature>
<sequence length="640" mass="70614">MGDWRKLLLGLGLQEHTRGSLPPCRLRGWGLEVKRERELGSPHSVCAPPHVLPRPRPAVDCELWTAVPSVCVCTVPASTFFSAHHQPSSGAPSFLPFLLPNIEQVWKSPLRRSHAAALQQPLPVVPPKRPGTSPKTCRFTSDPADTSPQGVALTQRPSVIEIDQQSVTRSNAPRSSSDRNQASDTCPFRYHMPVRHCSSAALLPLQSPVSRSQPSIAFPYTARPWTTSMYPGNTDPRGARTLVWIHPPNLHITRRSPTSTTSANMPKRSLDASNISPSMAMDRGQKKTERSHEENQERAYIAASRRADRSIEARVQSAKMASEIHKKRTGKGFKISEAIVQAEEMYEEEEDDMPRSYRMLAAHLQTGSPEFDYRVNAFLANRVAMASMVAGLRNQEWADNPINKMFAEQFPNATKQAQALSHNLTNSMYYQPVAPSNARHQQAQSEAAATSPMSPTFSTVNFQQGTQQRERTQSAASPMDMSTPVARDPATSPPALSPSSEAAIATPSTRSASTFPSPITSLDASLFPPGSSFTSELPMDAKMMVPNFDMNDPMSQMFMGNPYQQQAWYPDMADLKHDPTMDDPTLSSHEYFNGHLNPYTQRLDDGQSECTTPGPSATENWESFLDFGDHNDSGTVDPSL</sequence>
<proteinExistence type="predicted"/>
<comment type="caution">
    <text evidence="2">The sequence shown here is derived from an EMBL/GenBank/DDBJ whole genome shotgun (WGS) entry which is preliminary data.</text>
</comment>